<evidence type="ECO:0000256" key="6">
    <source>
        <dbReference type="ARBA" id="ARBA00023180"/>
    </source>
</evidence>
<dbReference type="Gene3D" id="3.40.50.1820">
    <property type="entry name" value="alpha/beta hydrolase"/>
    <property type="match status" value="1"/>
</dbReference>
<name>A0AAW0UH62_SCYPA</name>
<protein>
    <submittedName>
        <fullName evidence="9">Uncharacterized protein</fullName>
    </submittedName>
</protein>
<keyword evidence="2" id="KW-0732">Signal</keyword>
<feature type="domain" description="Partial AB-hydrolase lipase" evidence="8">
    <location>
        <begin position="67"/>
        <end position="103"/>
    </location>
</feature>
<comment type="similarity">
    <text evidence="1">Belongs to the AB hydrolase superfamily. Lipase family.</text>
</comment>
<keyword evidence="10" id="KW-1185">Reference proteome</keyword>
<dbReference type="InterPro" id="IPR000073">
    <property type="entry name" value="AB_hydrolase_1"/>
</dbReference>
<evidence type="ECO:0000259" key="7">
    <source>
        <dbReference type="Pfam" id="PF00561"/>
    </source>
</evidence>
<evidence type="ECO:0000256" key="2">
    <source>
        <dbReference type="ARBA" id="ARBA00022729"/>
    </source>
</evidence>
<gene>
    <name evidence="9" type="ORF">O3P69_004144</name>
</gene>
<dbReference type="AlphaFoldDB" id="A0AAW0UH62"/>
<dbReference type="SUPFAM" id="SSF53474">
    <property type="entry name" value="alpha/beta-Hydrolases"/>
    <property type="match status" value="1"/>
</dbReference>
<sequence>MRQRETREIMFGRTSGILAVGFLVAVVAAAAAQAGVNVVTDSDALPPLPTLKRSKRFLHPHAHLTTPELIRARGYPAEVHQVVTEDGYILEIHRIPHGKDHVPAPAPSPGYTHHNHIHQQHPQDKTFAHAAHVHNAIPGHAPPSHGRGFLNDGHKSRHLNSTKLAGGDVGRNGRRVVFLFHGIVCSSADYVMNDPDQALGFIMADAGYDVWIGNIRGNFYGKRHVKMSPENADFWDFSWSEVARYDIPAMLAYVKKTSGSAQVSYVGHSMGASLLFVSLHYFPIMNTWLHGVASMAPAAYMHHKEGPLRYVAPFIEDIDRQMKEAGKYELLPLKPDRPFLAQLCSPLSFLSPVCTFIHFLIGGPNNNYIDPNYLPVIYAHTPAGTNFRILTHLMQIVRSKRFQAFDFGERENLVRYGSPIPPRYSLASVKIPVGLFWSDNDWVVDPKDVAMTASELPWVAHNYRVPLADFNHLDFMWAENAAELVYKPVLAFLKQCEEREQEPQTLY</sequence>
<evidence type="ECO:0000256" key="1">
    <source>
        <dbReference type="ARBA" id="ARBA00010701"/>
    </source>
</evidence>
<dbReference type="Proteomes" id="UP001487740">
    <property type="component" value="Unassembled WGS sequence"/>
</dbReference>
<dbReference type="Pfam" id="PF04083">
    <property type="entry name" value="Abhydro_lipase"/>
    <property type="match status" value="1"/>
</dbReference>
<reference evidence="9 10" key="1">
    <citation type="submission" date="2023-03" db="EMBL/GenBank/DDBJ databases">
        <title>High-quality genome of Scylla paramamosain provides insights in environmental adaptation.</title>
        <authorList>
            <person name="Zhang L."/>
        </authorList>
    </citation>
    <scope>NUCLEOTIDE SEQUENCE [LARGE SCALE GENOMIC DNA]</scope>
    <source>
        <strain evidence="9">LZ_2023a</strain>
        <tissue evidence="9">Muscle</tissue>
    </source>
</reference>
<dbReference type="InterPro" id="IPR029058">
    <property type="entry name" value="AB_hydrolase_fold"/>
</dbReference>
<comment type="caution">
    <text evidence="9">The sequence shown here is derived from an EMBL/GenBank/DDBJ whole genome shotgun (WGS) entry which is preliminary data.</text>
</comment>
<proteinExistence type="inferred from homology"/>
<dbReference type="GO" id="GO:0016787">
    <property type="term" value="F:hydrolase activity"/>
    <property type="evidence" value="ECO:0007669"/>
    <property type="project" value="UniProtKB-KW"/>
</dbReference>
<dbReference type="PANTHER" id="PTHR11005">
    <property type="entry name" value="LYSOSOMAL ACID LIPASE-RELATED"/>
    <property type="match status" value="1"/>
</dbReference>
<dbReference type="GO" id="GO:0016042">
    <property type="term" value="P:lipid catabolic process"/>
    <property type="evidence" value="ECO:0007669"/>
    <property type="project" value="UniProtKB-KW"/>
</dbReference>
<evidence type="ECO:0000313" key="9">
    <source>
        <dbReference type="EMBL" id="KAK8398846.1"/>
    </source>
</evidence>
<evidence type="ECO:0000256" key="4">
    <source>
        <dbReference type="ARBA" id="ARBA00022963"/>
    </source>
</evidence>
<dbReference type="EMBL" id="JARAKH010000012">
    <property type="protein sequence ID" value="KAK8398846.1"/>
    <property type="molecule type" value="Genomic_DNA"/>
</dbReference>
<evidence type="ECO:0000313" key="10">
    <source>
        <dbReference type="Proteomes" id="UP001487740"/>
    </source>
</evidence>
<organism evidence="9 10">
    <name type="scientific">Scylla paramamosain</name>
    <name type="common">Mud crab</name>
    <dbReference type="NCBI Taxonomy" id="85552"/>
    <lineage>
        <taxon>Eukaryota</taxon>
        <taxon>Metazoa</taxon>
        <taxon>Ecdysozoa</taxon>
        <taxon>Arthropoda</taxon>
        <taxon>Crustacea</taxon>
        <taxon>Multicrustacea</taxon>
        <taxon>Malacostraca</taxon>
        <taxon>Eumalacostraca</taxon>
        <taxon>Eucarida</taxon>
        <taxon>Decapoda</taxon>
        <taxon>Pleocyemata</taxon>
        <taxon>Brachyura</taxon>
        <taxon>Eubrachyura</taxon>
        <taxon>Portunoidea</taxon>
        <taxon>Portunidae</taxon>
        <taxon>Portuninae</taxon>
        <taxon>Scylla</taxon>
    </lineage>
</organism>
<keyword evidence="5" id="KW-0443">Lipid metabolism</keyword>
<dbReference type="FunFam" id="3.40.50.1820:FF:000057">
    <property type="entry name" value="Lipase"/>
    <property type="match status" value="1"/>
</dbReference>
<evidence type="ECO:0000256" key="3">
    <source>
        <dbReference type="ARBA" id="ARBA00022801"/>
    </source>
</evidence>
<evidence type="ECO:0000259" key="8">
    <source>
        <dbReference type="Pfam" id="PF04083"/>
    </source>
</evidence>
<accession>A0AAW0UH62</accession>
<dbReference type="InterPro" id="IPR006693">
    <property type="entry name" value="AB_hydrolase_lipase"/>
</dbReference>
<dbReference type="Pfam" id="PF00561">
    <property type="entry name" value="Abhydrolase_1"/>
    <property type="match status" value="1"/>
</dbReference>
<keyword evidence="4" id="KW-0442">Lipid degradation</keyword>
<keyword evidence="3" id="KW-0378">Hydrolase</keyword>
<evidence type="ECO:0000256" key="5">
    <source>
        <dbReference type="ARBA" id="ARBA00023098"/>
    </source>
</evidence>
<feature type="domain" description="AB hydrolase-1" evidence="7">
    <location>
        <begin position="176"/>
        <end position="282"/>
    </location>
</feature>
<keyword evidence="6" id="KW-0325">Glycoprotein</keyword>